<dbReference type="InterPro" id="IPR001841">
    <property type="entry name" value="Znf_RING"/>
</dbReference>
<dbReference type="AlphaFoldDB" id="A0A8E0VDE0"/>
<dbReference type="SMART" id="SM00557">
    <property type="entry name" value="IG_FLMN"/>
    <property type="match status" value="1"/>
</dbReference>
<dbReference type="Gene3D" id="2.60.40.10">
    <property type="entry name" value="Immunoglobulins"/>
    <property type="match status" value="1"/>
</dbReference>
<feature type="compositionally biased region" description="Low complexity" evidence="9">
    <location>
        <begin position="710"/>
        <end position="754"/>
    </location>
</feature>
<dbReference type="PANTHER" id="PTHR25462">
    <property type="entry name" value="BONUS, ISOFORM C-RELATED"/>
    <property type="match status" value="1"/>
</dbReference>
<accession>A0A8E0VDE0</accession>
<comment type="similarity">
    <text evidence="1">Belongs to the TRIM/RBCC family.</text>
</comment>
<dbReference type="InterPro" id="IPR014756">
    <property type="entry name" value="Ig_E-set"/>
</dbReference>
<feature type="domain" description="RING-type" evidence="10">
    <location>
        <begin position="23"/>
        <end position="70"/>
    </location>
</feature>
<dbReference type="PROSITE" id="PS50089">
    <property type="entry name" value="ZF_RING_2"/>
    <property type="match status" value="1"/>
</dbReference>
<keyword evidence="3" id="KW-0677">Repeat</keyword>
<keyword evidence="4 7" id="KW-0863">Zinc-finger</keyword>
<feature type="compositionally biased region" description="Polar residues" evidence="9">
    <location>
        <begin position="820"/>
        <end position="836"/>
    </location>
</feature>
<evidence type="ECO:0000313" key="11">
    <source>
        <dbReference type="EMBL" id="KAA0186093.1"/>
    </source>
</evidence>
<dbReference type="Proteomes" id="UP000728185">
    <property type="component" value="Unassembled WGS sequence"/>
</dbReference>
<dbReference type="OrthoDB" id="252722at2759"/>
<evidence type="ECO:0000256" key="2">
    <source>
        <dbReference type="ARBA" id="ARBA00022723"/>
    </source>
</evidence>
<dbReference type="GO" id="GO:0061630">
    <property type="term" value="F:ubiquitin protein ligase activity"/>
    <property type="evidence" value="ECO:0007669"/>
    <property type="project" value="TreeGrafter"/>
</dbReference>
<dbReference type="SUPFAM" id="SSF57845">
    <property type="entry name" value="B-box zinc-binding domain"/>
    <property type="match status" value="1"/>
</dbReference>
<dbReference type="InterPro" id="IPR013083">
    <property type="entry name" value="Znf_RING/FYVE/PHD"/>
</dbReference>
<dbReference type="CDD" id="cd16579">
    <property type="entry name" value="RING-HC_PML_C-V"/>
    <property type="match status" value="1"/>
</dbReference>
<dbReference type="GO" id="GO:0008270">
    <property type="term" value="F:zinc ion binding"/>
    <property type="evidence" value="ECO:0007669"/>
    <property type="project" value="UniProtKB-KW"/>
</dbReference>
<feature type="compositionally biased region" description="Low complexity" evidence="9">
    <location>
        <begin position="837"/>
        <end position="849"/>
    </location>
</feature>
<evidence type="ECO:0000256" key="7">
    <source>
        <dbReference type="PROSITE-ProRule" id="PRU00175"/>
    </source>
</evidence>
<dbReference type="Gene3D" id="2.130.10.10">
    <property type="entry name" value="YVTN repeat-like/Quinoprotein amine dehydrogenase"/>
    <property type="match status" value="1"/>
</dbReference>
<evidence type="ECO:0000256" key="4">
    <source>
        <dbReference type="ARBA" id="ARBA00022771"/>
    </source>
</evidence>
<dbReference type="InterPro" id="IPR001298">
    <property type="entry name" value="Filamin/ABP280_rpt"/>
</dbReference>
<evidence type="ECO:0000256" key="6">
    <source>
        <dbReference type="PROSITE-ProRule" id="PRU00087"/>
    </source>
</evidence>
<dbReference type="SUPFAM" id="SSF81296">
    <property type="entry name" value="E set domains"/>
    <property type="match status" value="1"/>
</dbReference>
<feature type="region of interest" description="Disordered" evidence="9">
    <location>
        <begin position="695"/>
        <end position="757"/>
    </location>
</feature>
<dbReference type="GO" id="GO:0005654">
    <property type="term" value="C:nucleoplasm"/>
    <property type="evidence" value="ECO:0007669"/>
    <property type="project" value="TreeGrafter"/>
</dbReference>
<sequence length="1012" mass="108596">MASRLVETVMINVDDFADSFLTCGTCFTGYDTMDRAAKLLPCSHTICRSCLNRILETQTQSDSFRCPICRETITIPNGGASSFPPAFIVNQLLDLIATQRRDVVPKCRIHANQELLFCETCDVVFCTECRGRSHTSQLTCGTNNSSPLMTAVTATSPTVLPFENGRGSALGDPGLAGPLSGISGSSSGTALNHNVISFNVAIKRCTEIMLYKMHLCVQELNNAQDAVKAELGRLETNQNICTEAINSRFAEIIALVERRQAELLDEVKRLADDKHRALTDQLSLIESEREAVRRECNSLKGVLDVRSISKAISYLNGKLDTVTALTEPRENAFLRYQDRGQSAPATATTTAYPCGPDSKQIAHSATLSGIPAAGANSQSGVPASDQPDTLNTSPCSYNNGVCADGTSSARSFGSTLMDISRCLAAFGRILVSTTYPALCTARLPQQVVINLHSRAIIRAVDYHGRPQSTGGTDPVEVKLLDPDGRIVPTELFDVGDGSYELILRPIIPGMHQLSVQILSRPIRGSPFQLPVRRAQQRRWCLNEGADGRGLIQPFAVTAGPYPVDEGSNQTTDQTTRPVYVYLLDTGNSRLLVIDLITGKVHATLSGEPLTGQAATGVAWSPQGLWIVNWRAKRVYLLDPRTDQIVHSIYSSQFIEPTSVFRCPTTGDLFVADNGAGCVFKCNPITGHTAPFVGASAPPGHLNQPSDPMRTSSATGTPSPSPSHQQQQQSSTDDSDTSSSLGPPSILPSSVGSGPALEPRSWRQISGLCVTDTGELILSTGSTIRIFSRYGKQINCFVPPATHTSSNSPRPLTVPVRPVSSLPTFDRTPTTGSGSTHALSPTNTSPTLSSASLHMATTTTIGIQDRVVVPSRNSAHRQANSTPRGQFGGVCVTTSLAAGSECPDNLGRCLLASYSDRKRSGVAVWPQCYWAQSLDTSGLDQEAIEQDANSTALIDGSGRPISHWTDLNSAPLPYLIEVEPGFRRLAGLLALPDSRQLVVVDQGAQSLCRIRYA</sequence>
<organism evidence="11 12">
    <name type="scientific">Fasciolopsis buskii</name>
    <dbReference type="NCBI Taxonomy" id="27845"/>
    <lineage>
        <taxon>Eukaryota</taxon>
        <taxon>Metazoa</taxon>
        <taxon>Spiralia</taxon>
        <taxon>Lophotrochozoa</taxon>
        <taxon>Platyhelminthes</taxon>
        <taxon>Trematoda</taxon>
        <taxon>Digenea</taxon>
        <taxon>Plagiorchiida</taxon>
        <taxon>Echinostomata</taxon>
        <taxon>Echinostomatoidea</taxon>
        <taxon>Fasciolidae</taxon>
        <taxon>Fasciolopsis</taxon>
    </lineage>
</organism>
<keyword evidence="12" id="KW-1185">Reference proteome</keyword>
<comment type="caution">
    <text evidence="11">The sequence shown here is derived from an EMBL/GenBank/DDBJ whole genome shotgun (WGS) entry which is preliminary data.</text>
</comment>
<dbReference type="PROSITE" id="PS50194">
    <property type="entry name" value="FILAMIN_REPEAT"/>
    <property type="match status" value="1"/>
</dbReference>
<dbReference type="PANTHER" id="PTHR25462:SF285">
    <property type="entry name" value="RING-TYPE DOMAIN-CONTAINING PROTEIN"/>
    <property type="match status" value="1"/>
</dbReference>
<evidence type="ECO:0000256" key="5">
    <source>
        <dbReference type="ARBA" id="ARBA00022833"/>
    </source>
</evidence>
<dbReference type="Pfam" id="PF13639">
    <property type="entry name" value="zf-RING_2"/>
    <property type="match status" value="1"/>
</dbReference>
<evidence type="ECO:0000313" key="12">
    <source>
        <dbReference type="Proteomes" id="UP000728185"/>
    </source>
</evidence>
<reference evidence="11" key="1">
    <citation type="submission" date="2019-05" db="EMBL/GenBank/DDBJ databases">
        <title>Annotation for the trematode Fasciolopsis buski.</title>
        <authorList>
            <person name="Choi Y.-J."/>
        </authorList>
    </citation>
    <scope>NUCLEOTIDE SEQUENCE</scope>
    <source>
        <strain evidence="11">HT</strain>
        <tissue evidence="11">Whole worm</tissue>
    </source>
</reference>
<keyword evidence="5" id="KW-0862">Zinc</keyword>
<dbReference type="SUPFAM" id="SSF101898">
    <property type="entry name" value="NHL repeat"/>
    <property type="match status" value="1"/>
</dbReference>
<evidence type="ECO:0000256" key="9">
    <source>
        <dbReference type="SAM" id="MobiDB-lite"/>
    </source>
</evidence>
<feature type="region of interest" description="Disordered" evidence="9">
    <location>
        <begin position="820"/>
        <end position="849"/>
    </location>
</feature>
<dbReference type="Pfam" id="PF00630">
    <property type="entry name" value="Filamin"/>
    <property type="match status" value="1"/>
</dbReference>
<dbReference type="InterPro" id="IPR017907">
    <property type="entry name" value="Znf_RING_CS"/>
</dbReference>
<dbReference type="EMBL" id="LUCM01009958">
    <property type="protein sequence ID" value="KAA0186093.1"/>
    <property type="molecule type" value="Genomic_DNA"/>
</dbReference>
<gene>
    <name evidence="11" type="ORF">FBUS_02241</name>
</gene>
<feature type="coiled-coil region" evidence="8">
    <location>
        <begin position="217"/>
        <end position="295"/>
    </location>
</feature>
<evidence type="ECO:0000256" key="1">
    <source>
        <dbReference type="ARBA" id="ARBA00008518"/>
    </source>
</evidence>
<dbReference type="SMART" id="SM00184">
    <property type="entry name" value="RING"/>
    <property type="match status" value="1"/>
</dbReference>
<evidence type="ECO:0000259" key="10">
    <source>
        <dbReference type="PROSITE" id="PS50089"/>
    </source>
</evidence>
<keyword evidence="8" id="KW-0175">Coiled coil</keyword>
<dbReference type="PROSITE" id="PS00518">
    <property type="entry name" value="ZF_RING_1"/>
    <property type="match status" value="1"/>
</dbReference>
<feature type="repeat" description="Filamin" evidence="6">
    <location>
        <begin position="460"/>
        <end position="531"/>
    </location>
</feature>
<protein>
    <submittedName>
        <fullName evidence="11">Tripartite motif-containing protein 3</fullName>
    </submittedName>
</protein>
<dbReference type="InterPro" id="IPR047153">
    <property type="entry name" value="TRIM45/56/19-like"/>
</dbReference>
<keyword evidence="2" id="KW-0479">Metal-binding</keyword>
<dbReference type="SUPFAM" id="SSF57850">
    <property type="entry name" value="RING/U-box"/>
    <property type="match status" value="1"/>
</dbReference>
<evidence type="ECO:0000256" key="3">
    <source>
        <dbReference type="ARBA" id="ARBA00022737"/>
    </source>
</evidence>
<dbReference type="InterPro" id="IPR015943">
    <property type="entry name" value="WD40/YVTN_repeat-like_dom_sf"/>
</dbReference>
<dbReference type="Gene3D" id="3.30.40.10">
    <property type="entry name" value="Zinc/RING finger domain, C3HC4 (zinc finger)"/>
    <property type="match status" value="1"/>
</dbReference>
<proteinExistence type="inferred from homology"/>
<dbReference type="InterPro" id="IPR017868">
    <property type="entry name" value="Filamin/ABP280_repeat-like"/>
</dbReference>
<evidence type="ECO:0000256" key="8">
    <source>
        <dbReference type="SAM" id="Coils"/>
    </source>
</evidence>
<name>A0A8E0VDE0_9TREM</name>
<dbReference type="InterPro" id="IPR013783">
    <property type="entry name" value="Ig-like_fold"/>
</dbReference>